<feature type="region of interest" description="Disordered" evidence="1">
    <location>
        <begin position="132"/>
        <end position="264"/>
    </location>
</feature>
<reference evidence="2" key="1">
    <citation type="submission" date="2023-06" db="EMBL/GenBank/DDBJ databases">
        <title>Genome-scale phylogeny and comparative genomics of the fungal order Sordariales.</title>
        <authorList>
            <consortium name="Lawrence Berkeley National Laboratory"/>
            <person name="Hensen N."/>
            <person name="Bonometti L."/>
            <person name="Westerberg I."/>
            <person name="Brannstrom I.O."/>
            <person name="Guillou S."/>
            <person name="Cros-Aarteil S."/>
            <person name="Calhoun S."/>
            <person name="Haridas S."/>
            <person name="Kuo A."/>
            <person name="Mondo S."/>
            <person name="Pangilinan J."/>
            <person name="Riley R."/>
            <person name="Labutti K."/>
            <person name="Andreopoulos B."/>
            <person name="Lipzen A."/>
            <person name="Chen C."/>
            <person name="Yanf M."/>
            <person name="Daum C."/>
            <person name="Ng V."/>
            <person name="Clum A."/>
            <person name="Steindorff A."/>
            <person name="Ohm R."/>
            <person name="Martin F."/>
            <person name="Silar P."/>
            <person name="Natvig D."/>
            <person name="Lalanne C."/>
            <person name="Gautier V."/>
            <person name="Ament-Velasquez S.L."/>
            <person name="Kruys A."/>
            <person name="Hutchinson M.I."/>
            <person name="Powell A.J."/>
            <person name="Barry K."/>
            <person name="Miller A.N."/>
            <person name="Grigoriev I.V."/>
            <person name="Debuchy R."/>
            <person name="Gladieux P."/>
            <person name="Thoren M.H."/>
            <person name="Johannesson H."/>
        </authorList>
    </citation>
    <scope>NUCLEOTIDE SEQUENCE</scope>
    <source>
        <strain evidence="2">PSN4</strain>
    </source>
</reference>
<dbReference type="Proteomes" id="UP001239445">
    <property type="component" value="Unassembled WGS sequence"/>
</dbReference>
<keyword evidence="3" id="KW-1185">Reference proteome</keyword>
<evidence type="ECO:0000313" key="3">
    <source>
        <dbReference type="Proteomes" id="UP001239445"/>
    </source>
</evidence>
<sequence length="348" mass="38300">MGFGDSVSALLETYSNCLSLLKSLRHKKSSNDAAKGDDQQVTLLKSLKKDRALVEKAYSSRLSESGARLKKGDSRAISALDKILKKIRITVAKLLRVSSKEQKPMLDYDSLMSLSNTSRIEAIKTIDNLSRRLGSNNSSRVSTAYTTSTKPPSPVPRHKDRASHVSSQVSSRDSTSSPKPRNKSPASPNSPKKKRSSAKITKEESSSKVKNDHPAKTKDEASSKARDSSQAKPKEEKAVPLRPRPTVEFETPPSPPPKHDAIPQRRPAGIAQRVAAAADHRISFASFTSDSTKLGEIPERKSRSRYYVAVDAGADQYNVPPMYPLRPYKVEAKEKGFWGGLFGRKKED</sequence>
<comment type="caution">
    <text evidence="2">The sequence shown here is derived from an EMBL/GenBank/DDBJ whole genome shotgun (WGS) entry which is preliminary data.</text>
</comment>
<proteinExistence type="predicted"/>
<evidence type="ECO:0000313" key="2">
    <source>
        <dbReference type="EMBL" id="KAK1760746.1"/>
    </source>
</evidence>
<feature type="compositionally biased region" description="Low complexity" evidence="1">
    <location>
        <begin position="132"/>
        <end position="142"/>
    </location>
</feature>
<feature type="compositionally biased region" description="Low complexity" evidence="1">
    <location>
        <begin position="164"/>
        <end position="190"/>
    </location>
</feature>
<accession>A0AAJ0BRM0</accession>
<feature type="compositionally biased region" description="Basic and acidic residues" evidence="1">
    <location>
        <begin position="200"/>
        <end position="239"/>
    </location>
</feature>
<name>A0AAJ0BRM0_9PEZI</name>
<organism evidence="2 3">
    <name type="scientific">Echria macrotheca</name>
    <dbReference type="NCBI Taxonomy" id="438768"/>
    <lineage>
        <taxon>Eukaryota</taxon>
        <taxon>Fungi</taxon>
        <taxon>Dikarya</taxon>
        <taxon>Ascomycota</taxon>
        <taxon>Pezizomycotina</taxon>
        <taxon>Sordariomycetes</taxon>
        <taxon>Sordariomycetidae</taxon>
        <taxon>Sordariales</taxon>
        <taxon>Schizotheciaceae</taxon>
        <taxon>Echria</taxon>
    </lineage>
</organism>
<gene>
    <name evidence="2" type="ORF">QBC47DRAFT_396732</name>
</gene>
<dbReference type="AlphaFoldDB" id="A0AAJ0BRM0"/>
<dbReference type="EMBL" id="MU839827">
    <property type="protein sequence ID" value="KAK1760746.1"/>
    <property type="molecule type" value="Genomic_DNA"/>
</dbReference>
<protein>
    <submittedName>
        <fullName evidence="2">Uncharacterized protein</fullName>
    </submittedName>
</protein>
<evidence type="ECO:0000256" key="1">
    <source>
        <dbReference type="SAM" id="MobiDB-lite"/>
    </source>
</evidence>